<keyword evidence="6" id="KW-1185">Reference proteome</keyword>
<dbReference type="InterPro" id="IPR006913">
    <property type="entry name" value="CENP-V/GFA"/>
</dbReference>
<organism evidence="5 6">
    <name type="scientific">Jimgerdemannia flammicorona</name>
    <dbReference type="NCBI Taxonomy" id="994334"/>
    <lineage>
        <taxon>Eukaryota</taxon>
        <taxon>Fungi</taxon>
        <taxon>Fungi incertae sedis</taxon>
        <taxon>Mucoromycota</taxon>
        <taxon>Mucoromycotina</taxon>
        <taxon>Endogonomycetes</taxon>
        <taxon>Endogonales</taxon>
        <taxon>Endogonaceae</taxon>
        <taxon>Jimgerdemannia</taxon>
    </lineage>
</organism>
<evidence type="ECO:0000256" key="3">
    <source>
        <dbReference type="ARBA" id="ARBA00022833"/>
    </source>
</evidence>
<reference evidence="5 6" key="1">
    <citation type="journal article" date="2018" name="New Phytol.">
        <title>Phylogenomics of Endogonaceae and evolution of mycorrhizas within Mucoromycota.</title>
        <authorList>
            <person name="Chang Y."/>
            <person name="Desiro A."/>
            <person name="Na H."/>
            <person name="Sandor L."/>
            <person name="Lipzen A."/>
            <person name="Clum A."/>
            <person name="Barry K."/>
            <person name="Grigoriev I.V."/>
            <person name="Martin F.M."/>
            <person name="Stajich J.E."/>
            <person name="Smith M.E."/>
            <person name="Bonito G."/>
            <person name="Spatafora J.W."/>
        </authorList>
    </citation>
    <scope>NUCLEOTIDE SEQUENCE [LARGE SCALE GENOMIC DNA]</scope>
    <source>
        <strain evidence="5 6">AD002</strain>
    </source>
</reference>
<dbReference type="InterPro" id="IPR052355">
    <property type="entry name" value="CENP-V-like"/>
</dbReference>
<feature type="domain" description="CENP-V/GFA" evidence="4">
    <location>
        <begin position="7"/>
        <end position="120"/>
    </location>
</feature>
<dbReference type="EMBL" id="RBNJ01000802">
    <property type="protein sequence ID" value="RUS33994.1"/>
    <property type="molecule type" value="Genomic_DNA"/>
</dbReference>
<gene>
    <name evidence="5" type="ORF">BC938DRAFT_482939</name>
</gene>
<evidence type="ECO:0000256" key="2">
    <source>
        <dbReference type="ARBA" id="ARBA00022723"/>
    </source>
</evidence>
<dbReference type="GO" id="GO:0046872">
    <property type="term" value="F:metal ion binding"/>
    <property type="evidence" value="ECO:0007669"/>
    <property type="project" value="UniProtKB-KW"/>
</dbReference>
<name>A0A433QW81_9FUNG</name>
<comment type="caution">
    <text evidence="5">The sequence shown here is derived from an EMBL/GenBank/DDBJ whole genome shotgun (WGS) entry which is preliminary data.</text>
</comment>
<accession>A0A433QW81</accession>
<dbReference type="InterPro" id="IPR011057">
    <property type="entry name" value="Mss4-like_sf"/>
</dbReference>
<keyword evidence="2" id="KW-0479">Metal-binding</keyword>
<dbReference type="PANTHER" id="PTHR28620">
    <property type="entry name" value="CENTROMERE PROTEIN V"/>
    <property type="match status" value="1"/>
</dbReference>
<evidence type="ECO:0000313" key="6">
    <source>
        <dbReference type="Proteomes" id="UP000274822"/>
    </source>
</evidence>
<evidence type="ECO:0000259" key="4">
    <source>
        <dbReference type="PROSITE" id="PS51891"/>
    </source>
</evidence>
<keyword evidence="3" id="KW-0862">Zinc</keyword>
<dbReference type="GO" id="GO:0016846">
    <property type="term" value="F:carbon-sulfur lyase activity"/>
    <property type="evidence" value="ECO:0007669"/>
    <property type="project" value="InterPro"/>
</dbReference>
<sequence>MSSNPTHAGSCHCGLVRFECQAPAEGIEVQECNCSICYKKGFQHLIVPKSRFRIVTGEEVLSCYTFNTHVAKHYFCSKCGISPFYVPRSNPDGMDINYRCIEPGTIKSINLVSFDGQNWEKNADSVAHLSKE</sequence>
<evidence type="ECO:0000313" key="5">
    <source>
        <dbReference type="EMBL" id="RUS33994.1"/>
    </source>
</evidence>
<proteinExistence type="inferred from homology"/>
<dbReference type="Pfam" id="PF04828">
    <property type="entry name" value="GFA"/>
    <property type="match status" value="1"/>
</dbReference>
<dbReference type="AlphaFoldDB" id="A0A433QW81"/>
<dbReference type="Proteomes" id="UP000274822">
    <property type="component" value="Unassembled WGS sequence"/>
</dbReference>
<dbReference type="Gene3D" id="2.170.150.70">
    <property type="match status" value="1"/>
</dbReference>
<dbReference type="PANTHER" id="PTHR28620:SF1">
    <property type="entry name" value="CENP-V_GFA DOMAIN-CONTAINING PROTEIN"/>
    <property type="match status" value="1"/>
</dbReference>
<comment type="similarity">
    <text evidence="1">Belongs to the Gfa family.</text>
</comment>
<protein>
    <submittedName>
        <fullName evidence="5">Mss4-like protein</fullName>
    </submittedName>
</protein>
<dbReference type="PROSITE" id="PS51891">
    <property type="entry name" value="CENP_V_GFA"/>
    <property type="match status" value="1"/>
</dbReference>
<dbReference type="SUPFAM" id="SSF51316">
    <property type="entry name" value="Mss4-like"/>
    <property type="match status" value="1"/>
</dbReference>
<evidence type="ECO:0000256" key="1">
    <source>
        <dbReference type="ARBA" id="ARBA00005495"/>
    </source>
</evidence>